<protein>
    <submittedName>
        <fullName evidence="1">Uncharacterized protein</fullName>
    </submittedName>
</protein>
<dbReference type="EMBL" id="JBEPAZ010000068">
    <property type="protein sequence ID" value="MER6433764.1"/>
    <property type="molecule type" value="Genomic_DNA"/>
</dbReference>
<comment type="caution">
    <text evidence="1">The sequence shown here is derived from an EMBL/GenBank/DDBJ whole genome shotgun (WGS) entry which is preliminary data.</text>
</comment>
<dbReference type="RefSeq" id="WP_352065779.1">
    <property type="nucleotide sequence ID" value="NZ_JBEPAZ010000068.1"/>
</dbReference>
<evidence type="ECO:0000313" key="1">
    <source>
        <dbReference type="EMBL" id="MER6433764.1"/>
    </source>
</evidence>
<accession>A0ABV1UJ61</accession>
<sequence length="89" mass="9726">MSNGIRRTPNTRDPHGHWPHIVYADGWGPGTQPSTLLGNDHHETLDLTHSTDGPPLITVLRTAHTNGATRCLLHLTHTATALHLTLTTE</sequence>
<name>A0ABV1UJ61_9ACTN</name>
<organism evidence="1 2">
    <name type="scientific">Streptomyces sp. 900105245</name>
    <dbReference type="NCBI Taxonomy" id="3154379"/>
    <lineage>
        <taxon>Bacteria</taxon>
        <taxon>Bacillati</taxon>
        <taxon>Actinomycetota</taxon>
        <taxon>Actinomycetes</taxon>
        <taxon>Kitasatosporales</taxon>
        <taxon>Streptomycetaceae</taxon>
        <taxon>Streptomyces</taxon>
    </lineage>
</organism>
<reference evidence="1 2" key="1">
    <citation type="submission" date="2024-06" db="EMBL/GenBank/DDBJ databases">
        <title>The Natural Products Discovery Center: Release of the First 8490 Sequenced Strains for Exploring Actinobacteria Biosynthetic Diversity.</title>
        <authorList>
            <person name="Kalkreuter E."/>
            <person name="Kautsar S.A."/>
            <person name="Yang D."/>
            <person name="Bader C.D."/>
            <person name="Teijaro C.N."/>
            <person name="Fluegel L."/>
            <person name="Davis C.M."/>
            <person name="Simpson J.R."/>
            <person name="Lauterbach L."/>
            <person name="Steele A.D."/>
            <person name="Gui C."/>
            <person name="Meng S."/>
            <person name="Li G."/>
            <person name="Viehrig K."/>
            <person name="Ye F."/>
            <person name="Su P."/>
            <person name="Kiefer A.F."/>
            <person name="Nichols A."/>
            <person name="Cepeda A.J."/>
            <person name="Yan W."/>
            <person name="Fan B."/>
            <person name="Jiang Y."/>
            <person name="Adhikari A."/>
            <person name="Zheng C.-J."/>
            <person name="Schuster L."/>
            <person name="Cowan T.M."/>
            <person name="Smanski M.J."/>
            <person name="Chevrette M.G."/>
            <person name="De Carvalho L.P.S."/>
            <person name="Shen B."/>
        </authorList>
    </citation>
    <scope>NUCLEOTIDE SEQUENCE [LARGE SCALE GENOMIC DNA]</scope>
    <source>
        <strain evidence="1 2">NPDC001166</strain>
    </source>
</reference>
<dbReference type="Proteomes" id="UP001470023">
    <property type="component" value="Unassembled WGS sequence"/>
</dbReference>
<proteinExistence type="predicted"/>
<keyword evidence="2" id="KW-1185">Reference proteome</keyword>
<gene>
    <name evidence="1" type="ORF">ABT272_39560</name>
</gene>
<evidence type="ECO:0000313" key="2">
    <source>
        <dbReference type="Proteomes" id="UP001470023"/>
    </source>
</evidence>